<dbReference type="InterPro" id="IPR014710">
    <property type="entry name" value="RmlC-like_jellyroll"/>
</dbReference>
<reference evidence="1" key="1">
    <citation type="journal article" date="2014" name="Int. J. Syst. Evol. Microbiol.">
        <title>Complete genome sequence of Corynebacterium casei LMG S-19264T (=DSM 44701T), isolated from a smear-ripened cheese.</title>
        <authorList>
            <consortium name="US DOE Joint Genome Institute (JGI-PGF)"/>
            <person name="Walter F."/>
            <person name="Albersmeier A."/>
            <person name="Kalinowski J."/>
            <person name="Ruckert C."/>
        </authorList>
    </citation>
    <scope>NUCLEOTIDE SEQUENCE</scope>
    <source>
        <strain evidence="1">KCTC 12343</strain>
    </source>
</reference>
<evidence type="ECO:0000313" key="4">
    <source>
        <dbReference type="Proteomes" id="UP000628442"/>
    </source>
</evidence>
<evidence type="ECO:0000313" key="1">
    <source>
        <dbReference type="EMBL" id="GGY46729.1"/>
    </source>
</evidence>
<gene>
    <name evidence="2" type="ORF">EYF70_01540</name>
    <name evidence="1" type="ORF">GCM10007387_31100</name>
</gene>
<dbReference type="EMBL" id="BMWV01000006">
    <property type="protein sequence ID" value="GGY46729.1"/>
    <property type="molecule type" value="Genomic_DNA"/>
</dbReference>
<dbReference type="InterPro" id="IPR010282">
    <property type="entry name" value="Uncharacterised_HutD/Ves"/>
</dbReference>
<dbReference type="Gene3D" id="2.60.120.10">
    <property type="entry name" value="Jelly Rolls"/>
    <property type="match status" value="1"/>
</dbReference>
<evidence type="ECO:0000313" key="2">
    <source>
        <dbReference type="EMBL" id="QBH99668.1"/>
    </source>
</evidence>
<evidence type="ECO:0000313" key="3">
    <source>
        <dbReference type="Proteomes" id="UP000292307"/>
    </source>
</evidence>
<dbReference type="AlphaFoldDB" id="A0A411WST6"/>
<organism evidence="1 4">
    <name type="scientific">Pseudoduganella albidiflava</name>
    <dbReference type="NCBI Taxonomy" id="321983"/>
    <lineage>
        <taxon>Bacteria</taxon>
        <taxon>Pseudomonadati</taxon>
        <taxon>Pseudomonadota</taxon>
        <taxon>Betaproteobacteria</taxon>
        <taxon>Burkholderiales</taxon>
        <taxon>Oxalobacteraceae</taxon>
        <taxon>Telluria group</taxon>
        <taxon>Pseudoduganella</taxon>
    </lineage>
</organism>
<name>A0A411WST6_9BURK</name>
<dbReference type="PANTHER" id="PTHR37943">
    <property type="entry name" value="PROTEIN VES"/>
    <property type="match status" value="1"/>
</dbReference>
<dbReference type="CDD" id="cd20293">
    <property type="entry name" value="cupin_HutD_N"/>
    <property type="match status" value="1"/>
</dbReference>
<reference evidence="1" key="3">
    <citation type="submission" date="2022-12" db="EMBL/GenBank/DDBJ databases">
        <authorList>
            <person name="Sun Q."/>
            <person name="Kim S."/>
        </authorList>
    </citation>
    <scope>NUCLEOTIDE SEQUENCE</scope>
    <source>
        <strain evidence="1">KCTC 12343</strain>
    </source>
</reference>
<dbReference type="PANTHER" id="PTHR37943:SF1">
    <property type="entry name" value="PROTEIN VES"/>
    <property type="match status" value="1"/>
</dbReference>
<keyword evidence="3" id="KW-1185">Reference proteome</keyword>
<dbReference type="Pfam" id="PF05962">
    <property type="entry name" value="HutD"/>
    <property type="match status" value="1"/>
</dbReference>
<accession>A0A411WST6</accession>
<sequence length="201" mass="22248">MTTLIQYASLHPTPWKNGGGCTTEILASPPGATLDDFDFRISLATIAQSGPFSTFPGVDRTLSLVDGGSVVLDVGNERRVALSDREPVVAFPGEMPVSATVDGIPTVDFNVMTRRDRCSHQVERRVFRDYSELERRSALTVLFLADGDTLTVHSERERMSMVRFDAVVLDRDENWVLEAPQATVYIVDIIPEEDGEGTTWQ</sequence>
<dbReference type="SUPFAM" id="SSF51182">
    <property type="entry name" value="RmlC-like cupins"/>
    <property type="match status" value="1"/>
</dbReference>
<reference evidence="2 3" key="2">
    <citation type="submission" date="2019-02" db="EMBL/GenBank/DDBJ databases">
        <title>Draft Genome Sequences of Six Type Strains of the Genus Massilia.</title>
        <authorList>
            <person name="Miess H."/>
            <person name="Frediansyhah A."/>
            <person name="Gross H."/>
        </authorList>
    </citation>
    <scope>NUCLEOTIDE SEQUENCE [LARGE SCALE GENOMIC DNA]</scope>
    <source>
        <strain evidence="2 3">DSM 17472</strain>
    </source>
</reference>
<proteinExistence type="predicted"/>
<dbReference type="OrthoDB" id="9800082at2"/>
<dbReference type="InterPro" id="IPR011051">
    <property type="entry name" value="RmlC_Cupin_sf"/>
</dbReference>
<protein>
    <submittedName>
        <fullName evidence="2">HutD family protein</fullName>
    </submittedName>
</protein>
<dbReference type="Proteomes" id="UP000628442">
    <property type="component" value="Unassembled WGS sequence"/>
</dbReference>
<dbReference type="EMBL" id="CP036401">
    <property type="protein sequence ID" value="QBH99668.1"/>
    <property type="molecule type" value="Genomic_DNA"/>
</dbReference>
<dbReference type="RefSeq" id="WP_131143820.1">
    <property type="nucleotide sequence ID" value="NZ_BMWV01000006.1"/>
</dbReference>
<dbReference type="Proteomes" id="UP000292307">
    <property type="component" value="Chromosome"/>
</dbReference>